<protein>
    <submittedName>
        <fullName evidence="1">Uncharacterized protein</fullName>
    </submittedName>
</protein>
<sequence length="114" mass="12830">MCGVTCRIVLHGLPYGEGIKRRTSLHAFLSDGHRAALKFLWLGGILVNKFPFSPTCLRSLRSLNWDNLAHPVKVLKQLTSTAVDPEWCRYRNVLQPQVLKIDNSSDVINFAKLG</sequence>
<dbReference type="AlphaFoldDB" id="A0A0C9VIT4"/>
<name>A0A0C9VIT4_SPHS4</name>
<dbReference type="EMBL" id="KN837100">
    <property type="protein sequence ID" value="KIJ47874.1"/>
    <property type="molecule type" value="Genomic_DNA"/>
</dbReference>
<proteinExistence type="predicted"/>
<dbReference type="Proteomes" id="UP000054279">
    <property type="component" value="Unassembled WGS sequence"/>
</dbReference>
<evidence type="ECO:0000313" key="2">
    <source>
        <dbReference type="Proteomes" id="UP000054279"/>
    </source>
</evidence>
<accession>A0A0C9VIT4</accession>
<evidence type="ECO:0000313" key="1">
    <source>
        <dbReference type="EMBL" id="KIJ47874.1"/>
    </source>
</evidence>
<keyword evidence="2" id="KW-1185">Reference proteome</keyword>
<reference evidence="1 2" key="1">
    <citation type="submission" date="2014-06" db="EMBL/GenBank/DDBJ databases">
        <title>Evolutionary Origins and Diversification of the Mycorrhizal Mutualists.</title>
        <authorList>
            <consortium name="DOE Joint Genome Institute"/>
            <consortium name="Mycorrhizal Genomics Consortium"/>
            <person name="Kohler A."/>
            <person name="Kuo A."/>
            <person name="Nagy L.G."/>
            <person name="Floudas D."/>
            <person name="Copeland A."/>
            <person name="Barry K.W."/>
            <person name="Cichocki N."/>
            <person name="Veneault-Fourrey C."/>
            <person name="LaButti K."/>
            <person name="Lindquist E.A."/>
            <person name="Lipzen A."/>
            <person name="Lundell T."/>
            <person name="Morin E."/>
            <person name="Murat C."/>
            <person name="Riley R."/>
            <person name="Ohm R."/>
            <person name="Sun H."/>
            <person name="Tunlid A."/>
            <person name="Henrissat B."/>
            <person name="Grigoriev I.V."/>
            <person name="Hibbett D.S."/>
            <person name="Martin F."/>
        </authorList>
    </citation>
    <scope>NUCLEOTIDE SEQUENCE [LARGE SCALE GENOMIC DNA]</scope>
    <source>
        <strain evidence="1 2">SS14</strain>
    </source>
</reference>
<organism evidence="1 2">
    <name type="scientific">Sphaerobolus stellatus (strain SS14)</name>
    <dbReference type="NCBI Taxonomy" id="990650"/>
    <lineage>
        <taxon>Eukaryota</taxon>
        <taxon>Fungi</taxon>
        <taxon>Dikarya</taxon>
        <taxon>Basidiomycota</taxon>
        <taxon>Agaricomycotina</taxon>
        <taxon>Agaricomycetes</taxon>
        <taxon>Phallomycetidae</taxon>
        <taxon>Geastrales</taxon>
        <taxon>Sphaerobolaceae</taxon>
        <taxon>Sphaerobolus</taxon>
    </lineage>
</organism>
<gene>
    <name evidence="1" type="ORF">M422DRAFT_28678</name>
</gene>
<dbReference type="HOGENOM" id="CLU_2122635_0_0_1"/>